<dbReference type="EMBL" id="JAUSUF010000016">
    <property type="protein sequence ID" value="MDQ0151030.1"/>
    <property type="molecule type" value="Genomic_DNA"/>
</dbReference>
<comment type="caution">
    <text evidence="1">The sequence shown here is derived from an EMBL/GenBank/DDBJ whole genome shotgun (WGS) entry which is preliminary data.</text>
</comment>
<protein>
    <recommendedName>
        <fullName evidence="3">Coenzyme PQQ synthesis protein D (PqqD)</fullName>
    </recommendedName>
</protein>
<name>A0ABT9UXJ2_9FIRM</name>
<keyword evidence="2" id="KW-1185">Reference proteome</keyword>
<evidence type="ECO:0000313" key="1">
    <source>
        <dbReference type="EMBL" id="MDQ0151030.1"/>
    </source>
</evidence>
<accession>A0ABT9UXJ2</accession>
<organism evidence="1 2">
    <name type="scientific">Eubacterium multiforme</name>
    <dbReference type="NCBI Taxonomy" id="83339"/>
    <lineage>
        <taxon>Bacteria</taxon>
        <taxon>Bacillati</taxon>
        <taxon>Bacillota</taxon>
        <taxon>Clostridia</taxon>
        <taxon>Eubacteriales</taxon>
        <taxon>Eubacteriaceae</taxon>
        <taxon>Eubacterium</taxon>
    </lineage>
</organism>
<reference evidence="1 2" key="1">
    <citation type="submission" date="2023-07" db="EMBL/GenBank/DDBJ databases">
        <title>Genomic Encyclopedia of Type Strains, Phase IV (KMG-IV): sequencing the most valuable type-strain genomes for metagenomic binning, comparative biology and taxonomic classification.</title>
        <authorList>
            <person name="Goeker M."/>
        </authorList>
    </citation>
    <scope>NUCLEOTIDE SEQUENCE [LARGE SCALE GENOMIC DNA]</scope>
    <source>
        <strain evidence="1 2">DSM 20694</strain>
    </source>
</reference>
<evidence type="ECO:0008006" key="3">
    <source>
        <dbReference type="Google" id="ProtNLM"/>
    </source>
</evidence>
<proteinExistence type="predicted"/>
<sequence length="139" mass="16498">MKRQVSNMTSFLKKDKDKEVKKQNKKANYNFLLYVPEIKHDNWKVVEDKVVIYFSVKDPVKRFVGWLYKKSPTCDVTFDNLCSKAWLFIDGKNSIYDIAKKMAKECNENIDSSIHRIVPYMRYIAKKGWISFKEVKEVS</sequence>
<gene>
    <name evidence="1" type="ORF">J2S18_003004</name>
</gene>
<evidence type="ECO:0000313" key="2">
    <source>
        <dbReference type="Proteomes" id="UP001228504"/>
    </source>
</evidence>
<dbReference type="Proteomes" id="UP001228504">
    <property type="component" value="Unassembled WGS sequence"/>
</dbReference>